<accession>A0A1X2HEQ5</accession>
<evidence type="ECO:0000256" key="2">
    <source>
        <dbReference type="ARBA" id="ARBA00022692"/>
    </source>
</evidence>
<feature type="compositionally biased region" description="Polar residues" evidence="5">
    <location>
        <begin position="1"/>
        <end position="24"/>
    </location>
</feature>
<name>A0A1X2HEQ5_SYNRA</name>
<dbReference type="STRING" id="13706.A0A1X2HEQ5"/>
<dbReference type="Pfam" id="PF11744">
    <property type="entry name" value="ALMT"/>
    <property type="match status" value="1"/>
</dbReference>
<comment type="caution">
    <text evidence="7">The sequence shown here is derived from an EMBL/GenBank/DDBJ whole genome shotgun (WGS) entry which is preliminary data.</text>
</comment>
<dbReference type="OMA" id="WTHDSIT"/>
<dbReference type="InParanoid" id="A0A1X2HEQ5"/>
<feature type="transmembrane region" description="Helical" evidence="6">
    <location>
        <begin position="68"/>
        <end position="89"/>
    </location>
</feature>
<evidence type="ECO:0000313" key="8">
    <source>
        <dbReference type="Proteomes" id="UP000242180"/>
    </source>
</evidence>
<gene>
    <name evidence="7" type="ORF">BCR43DRAFT_489704</name>
</gene>
<dbReference type="PANTHER" id="PTHR47804:SF3">
    <property type="entry name" value="PROTEIN BRE4"/>
    <property type="match status" value="1"/>
</dbReference>
<dbReference type="OrthoDB" id="68611at2759"/>
<sequence>MSLPTHQKPGNHSASTSRRQSPTPTIRVEVDHTCPDASTSTCASRLKYGWGKSISWIQSQLESNNNRFALQMGIAFLIATMLVVFEPVANYAPNTFWIGVTVVTILDTTIGSFLSLSIQRFLGSVVGGAWSIVNMTVTRAIFPVWRWPAVVLLCVLMFIQVFFIAKLKLHPDYTMAGGIGLLTTVVILLSGYPELIHDRLSACAELGLWRVCDVLIGIVICMFVSLCIFPLKARTTMRKNLGKALAETADLYERTAVYCLNLESSDMPESLRKSIERQKQKLSESRVQSNIQGDNDDDADQRTVHSITRGMSNMEMGLNQEIEIWNHELINEVCDKAFDILAKLQTEATRLRTVSKEYYLQAPLHFLCCAGRDRTRKDLRRTKEYGRAIGATKSIVWPVVSFRLLLPLVRSSQIHKKDDTAHDRCVPTRATLENFEQGLTIMRQLADMLSNTKQRMSQQTDWNDLRQRVCDGNLQIQSELSQAIRIGMVSPSVDGLNLLSYYGFLVRLSQIWQGLCTIVIEVGPHDHPREHNQGQLNAPAPDELSPHRYPQE</sequence>
<dbReference type="Proteomes" id="UP000242180">
    <property type="component" value="Unassembled WGS sequence"/>
</dbReference>
<evidence type="ECO:0000256" key="1">
    <source>
        <dbReference type="ARBA" id="ARBA00004141"/>
    </source>
</evidence>
<evidence type="ECO:0000313" key="7">
    <source>
        <dbReference type="EMBL" id="ORY97399.1"/>
    </source>
</evidence>
<dbReference type="InterPro" id="IPR052430">
    <property type="entry name" value="IVT-Associated"/>
</dbReference>
<feature type="transmembrane region" description="Helical" evidence="6">
    <location>
        <begin position="95"/>
        <end position="114"/>
    </location>
</feature>
<evidence type="ECO:0000256" key="4">
    <source>
        <dbReference type="ARBA" id="ARBA00023136"/>
    </source>
</evidence>
<keyword evidence="2 6" id="KW-0812">Transmembrane</keyword>
<feature type="region of interest" description="Disordered" evidence="5">
    <location>
        <begin position="273"/>
        <end position="301"/>
    </location>
</feature>
<dbReference type="AlphaFoldDB" id="A0A1X2HEQ5"/>
<evidence type="ECO:0000256" key="3">
    <source>
        <dbReference type="ARBA" id="ARBA00022989"/>
    </source>
</evidence>
<reference evidence="7 8" key="1">
    <citation type="submission" date="2016-07" db="EMBL/GenBank/DDBJ databases">
        <title>Pervasive Adenine N6-methylation of Active Genes in Fungi.</title>
        <authorList>
            <consortium name="DOE Joint Genome Institute"/>
            <person name="Mondo S.J."/>
            <person name="Dannebaum R.O."/>
            <person name="Kuo R.C."/>
            <person name="Labutti K."/>
            <person name="Haridas S."/>
            <person name="Kuo A."/>
            <person name="Salamov A."/>
            <person name="Ahrendt S.R."/>
            <person name="Lipzen A."/>
            <person name="Sullivan W."/>
            <person name="Andreopoulos W.B."/>
            <person name="Clum A."/>
            <person name="Lindquist E."/>
            <person name="Daum C."/>
            <person name="Ramamoorthy G.K."/>
            <person name="Gryganskyi A."/>
            <person name="Culley D."/>
            <person name="Magnuson J.K."/>
            <person name="James T.Y."/>
            <person name="O'Malley M.A."/>
            <person name="Stajich J.E."/>
            <person name="Spatafora J.W."/>
            <person name="Visel A."/>
            <person name="Grigoriev I.V."/>
        </authorList>
    </citation>
    <scope>NUCLEOTIDE SEQUENCE [LARGE SCALE GENOMIC DNA]</scope>
    <source>
        <strain evidence="7 8">NRRL 2496</strain>
    </source>
</reference>
<dbReference type="PANTHER" id="PTHR47804">
    <property type="entry name" value="60S RIBOSOMAL PROTEIN L19"/>
    <property type="match status" value="1"/>
</dbReference>
<dbReference type="InterPro" id="IPR020966">
    <property type="entry name" value="ALMT"/>
</dbReference>
<dbReference type="GO" id="GO:0016020">
    <property type="term" value="C:membrane"/>
    <property type="evidence" value="ECO:0007669"/>
    <property type="project" value="UniProtKB-SubCell"/>
</dbReference>
<evidence type="ECO:0000256" key="6">
    <source>
        <dbReference type="SAM" id="Phobius"/>
    </source>
</evidence>
<organism evidence="7 8">
    <name type="scientific">Syncephalastrum racemosum</name>
    <name type="common">Filamentous fungus</name>
    <dbReference type="NCBI Taxonomy" id="13706"/>
    <lineage>
        <taxon>Eukaryota</taxon>
        <taxon>Fungi</taxon>
        <taxon>Fungi incertae sedis</taxon>
        <taxon>Mucoromycota</taxon>
        <taxon>Mucoromycotina</taxon>
        <taxon>Mucoromycetes</taxon>
        <taxon>Mucorales</taxon>
        <taxon>Syncephalastraceae</taxon>
        <taxon>Syncephalastrum</taxon>
    </lineage>
</organism>
<dbReference type="EMBL" id="MCGN01000004">
    <property type="protein sequence ID" value="ORY97399.1"/>
    <property type="molecule type" value="Genomic_DNA"/>
</dbReference>
<feature type="compositionally biased region" description="Basic and acidic residues" evidence="5">
    <location>
        <begin position="273"/>
        <end position="284"/>
    </location>
</feature>
<keyword evidence="4 6" id="KW-0472">Membrane</keyword>
<feature type="transmembrane region" description="Helical" evidence="6">
    <location>
        <begin position="208"/>
        <end position="231"/>
    </location>
</feature>
<feature type="region of interest" description="Disordered" evidence="5">
    <location>
        <begin position="1"/>
        <end position="25"/>
    </location>
</feature>
<comment type="subcellular location">
    <subcellularLocation>
        <location evidence="1">Membrane</location>
        <topology evidence="1">Multi-pass membrane protein</topology>
    </subcellularLocation>
</comment>
<protein>
    <submittedName>
        <fullName evidence="7">Aluminum activated malate transporter-domain-containing protein</fullName>
    </submittedName>
</protein>
<evidence type="ECO:0000256" key="5">
    <source>
        <dbReference type="SAM" id="MobiDB-lite"/>
    </source>
</evidence>
<feature type="transmembrane region" description="Helical" evidence="6">
    <location>
        <begin position="177"/>
        <end position="196"/>
    </location>
</feature>
<feature type="region of interest" description="Disordered" evidence="5">
    <location>
        <begin position="528"/>
        <end position="552"/>
    </location>
</feature>
<keyword evidence="8" id="KW-1185">Reference proteome</keyword>
<proteinExistence type="predicted"/>
<keyword evidence="3 6" id="KW-1133">Transmembrane helix</keyword>
<dbReference type="GO" id="GO:0015743">
    <property type="term" value="P:malate transport"/>
    <property type="evidence" value="ECO:0007669"/>
    <property type="project" value="InterPro"/>
</dbReference>
<feature type="transmembrane region" description="Helical" evidence="6">
    <location>
        <begin position="147"/>
        <end position="165"/>
    </location>
</feature>